<dbReference type="Pfam" id="PF20578">
    <property type="entry name" value="aBig_2"/>
    <property type="match status" value="1"/>
</dbReference>
<reference evidence="3" key="1">
    <citation type="journal article" date="2019" name="Int. J. Syst. Evol. Microbiol.">
        <title>The Global Catalogue of Microorganisms (GCM) 10K type strain sequencing project: providing services to taxonomists for standard genome sequencing and annotation.</title>
        <authorList>
            <consortium name="The Broad Institute Genomics Platform"/>
            <consortium name="The Broad Institute Genome Sequencing Center for Infectious Disease"/>
            <person name="Wu L."/>
            <person name="Ma J."/>
        </authorList>
    </citation>
    <scope>NUCLEOTIDE SEQUENCE [LARGE SCALE GENOMIC DNA]</scope>
    <source>
        <strain evidence="3">CGMCC 1.12286</strain>
    </source>
</reference>
<accession>A0ABW4JP64</accession>
<gene>
    <name evidence="2" type="ORF">ACFSB2_23665</name>
</gene>
<evidence type="ECO:0000313" key="2">
    <source>
        <dbReference type="EMBL" id="MFD1677664.1"/>
    </source>
</evidence>
<dbReference type="Proteomes" id="UP001597079">
    <property type="component" value="Unassembled WGS sequence"/>
</dbReference>
<feature type="domain" description="Atrophied bacterial Ig" evidence="1">
    <location>
        <begin position="1"/>
        <end position="86"/>
    </location>
</feature>
<feature type="non-terminal residue" evidence="2">
    <location>
        <position position="1"/>
    </location>
</feature>
<dbReference type="InterPro" id="IPR046780">
    <property type="entry name" value="aBig_2"/>
</dbReference>
<organism evidence="2 3">
    <name type="scientific">Alicyclobacillus fodiniaquatilis</name>
    <dbReference type="NCBI Taxonomy" id="1661150"/>
    <lineage>
        <taxon>Bacteria</taxon>
        <taxon>Bacillati</taxon>
        <taxon>Bacillota</taxon>
        <taxon>Bacilli</taxon>
        <taxon>Bacillales</taxon>
        <taxon>Alicyclobacillaceae</taxon>
        <taxon>Alicyclobacillus</taxon>
    </lineage>
</organism>
<sequence>ADKAALAIGYAAGDSASNVTQNLTLPTTGSNGSTISWSSDTPTVVANDGTVTQPAYSDGNATVTLTATITKGSASDTQTFTVTVVQAALTPVNLNLSTAFVNPTSGSASSTTFVVRVTLKDSEGNTLGSGHSVTVTPYIVSVGNLSPATATYNSTTDDYVCSFGLGTLTPGDIDFNITIDGQNYPYSMQPEATVTS</sequence>
<dbReference type="RefSeq" id="WP_377945575.1">
    <property type="nucleotide sequence ID" value="NZ_JBHUCX010000097.1"/>
</dbReference>
<keyword evidence="3" id="KW-1185">Reference proteome</keyword>
<evidence type="ECO:0000313" key="3">
    <source>
        <dbReference type="Proteomes" id="UP001597079"/>
    </source>
</evidence>
<comment type="caution">
    <text evidence="2">The sequence shown here is derived from an EMBL/GenBank/DDBJ whole genome shotgun (WGS) entry which is preliminary data.</text>
</comment>
<proteinExistence type="predicted"/>
<dbReference type="EMBL" id="JBHUCX010000097">
    <property type="protein sequence ID" value="MFD1677664.1"/>
    <property type="molecule type" value="Genomic_DNA"/>
</dbReference>
<name>A0ABW4JP64_9BACL</name>
<protein>
    <submittedName>
        <fullName evidence="2">Immunoglobulin-like domain-containing protein</fullName>
    </submittedName>
</protein>
<evidence type="ECO:0000259" key="1">
    <source>
        <dbReference type="Pfam" id="PF20578"/>
    </source>
</evidence>